<evidence type="ECO:0000256" key="1">
    <source>
        <dbReference type="ARBA" id="ARBA00009437"/>
    </source>
</evidence>
<keyword evidence="3" id="KW-0238">DNA-binding</keyword>
<dbReference type="SUPFAM" id="SSF46785">
    <property type="entry name" value="Winged helix' DNA-binding domain"/>
    <property type="match status" value="1"/>
</dbReference>
<dbReference type="SUPFAM" id="SSF53850">
    <property type="entry name" value="Periplasmic binding protein-like II"/>
    <property type="match status" value="1"/>
</dbReference>
<evidence type="ECO:0000256" key="3">
    <source>
        <dbReference type="ARBA" id="ARBA00023125"/>
    </source>
</evidence>
<evidence type="ECO:0000313" key="7">
    <source>
        <dbReference type="EMBL" id="SNY41693.1"/>
    </source>
</evidence>
<dbReference type="EMBL" id="PGTD01000013">
    <property type="protein sequence ID" value="PJE30250.1"/>
    <property type="molecule type" value="Genomic_DNA"/>
</dbReference>
<dbReference type="PRINTS" id="PR00039">
    <property type="entry name" value="HTHLYSR"/>
</dbReference>
<name>A0A285I1C4_9RHOB</name>
<dbReference type="GO" id="GO:0043565">
    <property type="term" value="F:sequence-specific DNA binding"/>
    <property type="evidence" value="ECO:0007669"/>
    <property type="project" value="TreeGrafter"/>
</dbReference>
<dbReference type="RefSeq" id="WP_097144639.1">
    <property type="nucleotide sequence ID" value="NZ_OBEA01000001.1"/>
</dbReference>
<dbReference type="Gene3D" id="1.10.10.10">
    <property type="entry name" value="Winged helix-like DNA-binding domain superfamily/Winged helix DNA-binding domain"/>
    <property type="match status" value="1"/>
</dbReference>
<dbReference type="InterPro" id="IPR036388">
    <property type="entry name" value="WH-like_DNA-bd_sf"/>
</dbReference>
<dbReference type="InterPro" id="IPR005119">
    <property type="entry name" value="LysR_subst-bd"/>
</dbReference>
<evidence type="ECO:0000313" key="9">
    <source>
        <dbReference type="Proteomes" id="UP000231702"/>
    </source>
</evidence>
<dbReference type="EMBL" id="OBEA01000001">
    <property type="protein sequence ID" value="SNY41693.1"/>
    <property type="molecule type" value="Genomic_DNA"/>
</dbReference>
<gene>
    <name evidence="6" type="ORF">CVM39_05930</name>
    <name evidence="7" type="ORF">SAMN06297129_0895</name>
</gene>
<comment type="similarity">
    <text evidence="1">Belongs to the LysR transcriptional regulatory family.</text>
</comment>
<dbReference type="Proteomes" id="UP000231702">
    <property type="component" value="Unassembled WGS sequence"/>
</dbReference>
<evidence type="ECO:0000259" key="5">
    <source>
        <dbReference type="PROSITE" id="PS50931"/>
    </source>
</evidence>
<dbReference type="GO" id="GO:0003700">
    <property type="term" value="F:DNA-binding transcription factor activity"/>
    <property type="evidence" value="ECO:0007669"/>
    <property type="project" value="InterPro"/>
</dbReference>
<reference evidence="7 8" key="1">
    <citation type="submission" date="2017-09" db="EMBL/GenBank/DDBJ databases">
        <authorList>
            <person name="Ehlers B."/>
            <person name="Leendertz F.H."/>
        </authorList>
    </citation>
    <scope>NUCLEOTIDE SEQUENCE [LARGE SCALE GENOMIC DNA]</scope>
    <source>
        <strain evidence="7 8">CGMCC 1.12662</strain>
    </source>
</reference>
<dbReference type="OrthoDB" id="9798121at2"/>
<dbReference type="GO" id="GO:0006351">
    <property type="term" value="P:DNA-templated transcription"/>
    <property type="evidence" value="ECO:0007669"/>
    <property type="project" value="TreeGrafter"/>
</dbReference>
<dbReference type="InterPro" id="IPR000847">
    <property type="entry name" value="LysR_HTH_N"/>
</dbReference>
<dbReference type="Pfam" id="PF03466">
    <property type="entry name" value="LysR_substrate"/>
    <property type="match status" value="1"/>
</dbReference>
<keyword evidence="9" id="KW-1185">Reference proteome</keyword>
<dbReference type="PROSITE" id="PS50931">
    <property type="entry name" value="HTH_LYSR"/>
    <property type="match status" value="1"/>
</dbReference>
<protein>
    <submittedName>
        <fullName evidence="6">LysR family transcriptional regulator</fullName>
    </submittedName>
    <submittedName>
        <fullName evidence="7">Transcriptional regulator, LysR family</fullName>
    </submittedName>
</protein>
<evidence type="ECO:0000313" key="8">
    <source>
        <dbReference type="Proteomes" id="UP000231655"/>
    </source>
</evidence>
<dbReference type="InterPro" id="IPR036390">
    <property type="entry name" value="WH_DNA-bd_sf"/>
</dbReference>
<feature type="domain" description="HTH lysR-type" evidence="5">
    <location>
        <begin position="8"/>
        <end position="65"/>
    </location>
</feature>
<keyword evidence="2" id="KW-0805">Transcription regulation</keyword>
<dbReference type="FunFam" id="1.10.10.10:FF:000001">
    <property type="entry name" value="LysR family transcriptional regulator"/>
    <property type="match status" value="1"/>
</dbReference>
<dbReference type="PANTHER" id="PTHR30537:SF3">
    <property type="entry name" value="TRANSCRIPTIONAL REGULATORY PROTEIN"/>
    <property type="match status" value="1"/>
</dbReference>
<evidence type="ECO:0000313" key="6">
    <source>
        <dbReference type="EMBL" id="PJE30250.1"/>
    </source>
</evidence>
<evidence type="ECO:0000256" key="2">
    <source>
        <dbReference type="ARBA" id="ARBA00023015"/>
    </source>
</evidence>
<evidence type="ECO:0000256" key="4">
    <source>
        <dbReference type="ARBA" id="ARBA00023163"/>
    </source>
</evidence>
<dbReference type="Gene3D" id="3.40.190.290">
    <property type="match status" value="1"/>
</dbReference>
<dbReference type="PANTHER" id="PTHR30537">
    <property type="entry name" value="HTH-TYPE TRANSCRIPTIONAL REGULATOR"/>
    <property type="match status" value="1"/>
</dbReference>
<dbReference type="AlphaFoldDB" id="A0A285I1C4"/>
<dbReference type="Pfam" id="PF00126">
    <property type="entry name" value="HTH_1"/>
    <property type="match status" value="1"/>
</dbReference>
<keyword evidence="4" id="KW-0804">Transcription</keyword>
<sequence>MDFTHVSFDWSRARAFLATAETGSLSAAARELGLTQPTLGRQVAALEEELGLLLFDRTGRSLVLTPAGRALLPRARAMAEAALAFSRSAAGLTDEIDGKVVITASEFYAAFRLPPIIARLQRLHPGIQVEIRADNDISDLARREADIALRNTRPDNPELVAKRLPDDEGRFYGSADYIASLGPIERLEDLSRARFLAWDSDEALPRLLQGFGVATTAESFPLATRNHLVQWQLCGAGLGLGAFATPEGDRHLTRVPLLPAIPFPVWLVAHKDLAHSRRLRITWDLIAAMMPQLSAASSSA</sequence>
<reference evidence="6 9" key="2">
    <citation type="journal article" date="2018" name="Int. J. Syst. Evol. Microbiol.">
        <title>Pseudooceanicola lipolyticus sp. nov., a marine alphaproteobacterium, reclassification of Oceanicola flagellatus as Pseudooceanicola flagellatus comb. nov. and emended description of the genus Pseudooceanicola.</title>
        <authorList>
            <person name="Huang M.-M."/>
            <person name="Guo L.-L."/>
            <person name="Wu Y.-H."/>
            <person name="Lai Q.-L."/>
            <person name="Shao Z.-Z."/>
            <person name="Wang C.-S."/>
            <person name="Wu M."/>
            <person name="Xu X.-W."/>
        </authorList>
    </citation>
    <scope>NUCLEOTIDE SEQUENCE [LARGE SCALE GENOMIC DNA]</scope>
    <source>
        <strain evidence="6 9">Ar-45</strain>
    </source>
</reference>
<proteinExistence type="inferred from homology"/>
<accession>A0A285I1C4</accession>
<dbReference type="InterPro" id="IPR058163">
    <property type="entry name" value="LysR-type_TF_proteobact-type"/>
</dbReference>
<organism evidence="7 8">
    <name type="scientific">Pseudooceanicola antarcticus</name>
    <dbReference type="NCBI Taxonomy" id="1247613"/>
    <lineage>
        <taxon>Bacteria</taxon>
        <taxon>Pseudomonadati</taxon>
        <taxon>Pseudomonadota</taxon>
        <taxon>Alphaproteobacteria</taxon>
        <taxon>Rhodobacterales</taxon>
        <taxon>Paracoccaceae</taxon>
        <taxon>Pseudooceanicola</taxon>
    </lineage>
</organism>
<dbReference type="Proteomes" id="UP000231655">
    <property type="component" value="Unassembled WGS sequence"/>
</dbReference>